<dbReference type="InterPro" id="IPR010426">
    <property type="entry name" value="MTTB_MeTrfase"/>
</dbReference>
<dbReference type="Proteomes" id="UP000201838">
    <property type="component" value="Unassembled WGS sequence"/>
</dbReference>
<evidence type="ECO:0000256" key="3">
    <source>
        <dbReference type="ARBA" id="ARBA00022679"/>
    </source>
</evidence>
<proteinExistence type="inferred from homology"/>
<gene>
    <name evidence="5" type="ORF">BOA8489_00703</name>
</gene>
<keyword evidence="3 4" id="KW-0808">Transferase</keyword>
<dbReference type="Pfam" id="PF06253">
    <property type="entry name" value="MTTB"/>
    <property type="match status" value="1"/>
</dbReference>
<dbReference type="RefSeq" id="WP_093972598.1">
    <property type="nucleotide sequence ID" value="NZ_FXXQ01000002.1"/>
</dbReference>
<evidence type="ECO:0000256" key="2">
    <source>
        <dbReference type="ARBA" id="ARBA00022603"/>
    </source>
</evidence>
<evidence type="ECO:0000313" key="5">
    <source>
        <dbReference type="EMBL" id="SMX22605.1"/>
    </source>
</evidence>
<name>A0A238IXM1_9RHOB</name>
<evidence type="ECO:0000256" key="1">
    <source>
        <dbReference type="ARBA" id="ARBA00007137"/>
    </source>
</evidence>
<dbReference type="EC" id="2.1.1.-" evidence="4"/>
<organism evidence="5 6">
    <name type="scientific">Boseongicola aestuarii</name>
    <dbReference type="NCBI Taxonomy" id="1470561"/>
    <lineage>
        <taxon>Bacteria</taxon>
        <taxon>Pseudomonadati</taxon>
        <taxon>Pseudomonadota</taxon>
        <taxon>Alphaproteobacteria</taxon>
        <taxon>Rhodobacterales</taxon>
        <taxon>Paracoccaceae</taxon>
        <taxon>Boseongicola</taxon>
    </lineage>
</organism>
<dbReference type="PIRSF" id="PIRSF037567">
    <property type="entry name" value="MTTB_MeTrfase"/>
    <property type="match status" value="1"/>
</dbReference>
<reference evidence="5 6" key="1">
    <citation type="submission" date="2017-05" db="EMBL/GenBank/DDBJ databases">
        <authorList>
            <person name="Song R."/>
            <person name="Chenine A.L."/>
            <person name="Ruprecht R.M."/>
        </authorList>
    </citation>
    <scope>NUCLEOTIDE SEQUENCE [LARGE SCALE GENOMIC DNA]</scope>
    <source>
        <strain evidence="5 6">CECT 8489</strain>
    </source>
</reference>
<dbReference type="GO" id="GO:0032259">
    <property type="term" value="P:methylation"/>
    <property type="evidence" value="ECO:0007669"/>
    <property type="project" value="UniProtKB-KW"/>
</dbReference>
<keyword evidence="6" id="KW-1185">Reference proteome</keyword>
<evidence type="ECO:0000313" key="6">
    <source>
        <dbReference type="Proteomes" id="UP000201838"/>
    </source>
</evidence>
<dbReference type="Gene3D" id="3.20.20.480">
    <property type="entry name" value="Trimethylamine methyltransferase-like"/>
    <property type="match status" value="1"/>
</dbReference>
<accession>A0A238IXM1</accession>
<protein>
    <recommendedName>
        <fullName evidence="4">Methyltransferase</fullName>
        <ecNumber evidence="4">2.1.1.-</ecNumber>
    </recommendedName>
</protein>
<sequence>MTLTQSRRSGGRAARHALRSAPLAENVRPVRGGMTGGTLKALSDDEVLRIHKAALTVLDEIGLADAPPSGIEIMVNAGARLGDDGRLRFSPALVEDMLGKAARNITLYGREPAHDLNLSENRVHYGTAGAAVNMVDAEGRNYRHSTLQDLYDAARIADRLDNIHFLQRPMVARDLPDNLELDLNTLYACGTGTTKHIGTSITEPANAQACLDLAYAMAGGEDAFRARPFVSNSNCFVVPPLKFATESCQVMEACIRGGMPVLLLSAGMAGATAPATLAGAVVQAVAECLAGIVYVNAIQPGHPAIFGTWPFVVDLRTGAMSIGSGEQALLTAGCAQMHQFYGLPGGAAAGASDSKLPDMQAGWEQMCSNVMAGLSGLNMVYEAAGMHASLLGFCHESLILGDDIIGQALRCLKGIEVTDETLAIEAMREVCMGGPGHYLGVGETLARMETDYVYPFHGDRTSPKEWEENDKPDLIAGARARKEAILAMPCRAALNPALDREIRARFPIKL</sequence>
<dbReference type="OrthoDB" id="5713681at2"/>
<evidence type="ECO:0000256" key="4">
    <source>
        <dbReference type="PIRNR" id="PIRNR037567"/>
    </source>
</evidence>
<comment type="similarity">
    <text evidence="1 4">Belongs to the trimethylamine methyltransferase family.</text>
</comment>
<dbReference type="GO" id="GO:0015948">
    <property type="term" value="P:methanogenesis"/>
    <property type="evidence" value="ECO:0007669"/>
    <property type="project" value="UniProtKB-UniRule"/>
</dbReference>
<keyword evidence="2 5" id="KW-0489">Methyltransferase</keyword>
<dbReference type="InterPro" id="IPR038601">
    <property type="entry name" value="MttB-like_sf"/>
</dbReference>
<dbReference type="EMBL" id="FXXQ01000002">
    <property type="protein sequence ID" value="SMX22605.1"/>
    <property type="molecule type" value="Genomic_DNA"/>
</dbReference>
<dbReference type="AlphaFoldDB" id="A0A238IXM1"/>
<dbReference type="GO" id="GO:0008168">
    <property type="term" value="F:methyltransferase activity"/>
    <property type="evidence" value="ECO:0007669"/>
    <property type="project" value="UniProtKB-KW"/>
</dbReference>